<dbReference type="PANTHER" id="PTHR11040:SF44">
    <property type="entry name" value="PROTEIN ZNTC-RELATED"/>
    <property type="match status" value="1"/>
</dbReference>
<feature type="compositionally biased region" description="Basic and acidic residues" evidence="5">
    <location>
        <begin position="249"/>
        <end position="262"/>
    </location>
</feature>
<protein>
    <submittedName>
        <fullName evidence="8">Uncharacterized protein</fullName>
    </submittedName>
</protein>
<dbReference type="AlphaFoldDB" id="A0A9W7XHJ0"/>
<gene>
    <name evidence="8" type="ORF">LPJ64_005273</name>
</gene>
<feature type="signal peptide" evidence="7">
    <location>
        <begin position="1"/>
        <end position="30"/>
    </location>
</feature>
<proteinExistence type="predicted"/>
<evidence type="ECO:0000256" key="7">
    <source>
        <dbReference type="SAM" id="SignalP"/>
    </source>
</evidence>
<comment type="caution">
    <text evidence="8">The sequence shown here is derived from an EMBL/GenBank/DDBJ whole genome shotgun (WGS) entry which is preliminary data.</text>
</comment>
<dbReference type="Pfam" id="PF02535">
    <property type="entry name" value="Zip"/>
    <property type="match status" value="1"/>
</dbReference>
<evidence type="ECO:0000313" key="8">
    <source>
        <dbReference type="EMBL" id="KAJ1642909.1"/>
    </source>
</evidence>
<keyword evidence="2 6" id="KW-0812">Transmembrane</keyword>
<evidence type="ECO:0000313" key="9">
    <source>
        <dbReference type="Proteomes" id="UP001145021"/>
    </source>
</evidence>
<feature type="compositionally biased region" description="Low complexity" evidence="5">
    <location>
        <begin position="223"/>
        <end position="235"/>
    </location>
</feature>
<sequence>MLNTGAGGSRLGTVHTALLLLLLGCTQVYGSSSVATMAYKRHGDGAVAEADHNHEHEREEQECSASGVDDWGKGLHIGAIFIILVVGGLGAYLPVLGRYVPKLHISKMMLTLGKFLGTGVIISTALIHMLPAGSESLSNPCVGDRMGNYGGWPGVLVMMAIFVMHLMEFLLSNHAMGKHSHAHGLPDDLPATAAAAATGATTRKQRDADLEAQTHQDHGHVHSASSASDSLAAVANDNDRKLSVSSHGTSHEDNAHGEPRGENCDAVAVHTHHTHVHGLPFITPDSASAVEAHKHRVATYILELGICLHSVIIGVTLSVSTGTEFKTLLIAICFHQFCEGLALGSRIAQIRYKKHAFLRAALNSAVFMLITPLGMVIGIGVRYSYQPNSPGALISMGVLDSLSAGILIYTGLVNLLAEEFGTLEFRNYRRIFKVACFASCFVGAAIMAVIGKWA</sequence>
<evidence type="ECO:0000256" key="1">
    <source>
        <dbReference type="ARBA" id="ARBA00004141"/>
    </source>
</evidence>
<feature type="transmembrane region" description="Helical" evidence="6">
    <location>
        <begin position="150"/>
        <end position="171"/>
    </location>
</feature>
<keyword evidence="3 6" id="KW-1133">Transmembrane helix</keyword>
<feature type="transmembrane region" description="Helical" evidence="6">
    <location>
        <begin position="75"/>
        <end position="96"/>
    </location>
</feature>
<accession>A0A9W7XHJ0</accession>
<evidence type="ECO:0000256" key="3">
    <source>
        <dbReference type="ARBA" id="ARBA00022989"/>
    </source>
</evidence>
<feature type="transmembrane region" description="Helical" evidence="6">
    <location>
        <begin position="108"/>
        <end position="130"/>
    </location>
</feature>
<comment type="subcellular location">
    <subcellularLocation>
        <location evidence="1">Membrane</location>
        <topology evidence="1">Multi-pass membrane protein</topology>
    </subcellularLocation>
</comment>
<evidence type="ECO:0000256" key="4">
    <source>
        <dbReference type="ARBA" id="ARBA00023136"/>
    </source>
</evidence>
<keyword evidence="9" id="KW-1185">Reference proteome</keyword>
<evidence type="ECO:0000256" key="2">
    <source>
        <dbReference type="ARBA" id="ARBA00022692"/>
    </source>
</evidence>
<feature type="region of interest" description="Disordered" evidence="5">
    <location>
        <begin position="195"/>
        <end position="262"/>
    </location>
</feature>
<keyword evidence="7" id="KW-0732">Signal</keyword>
<dbReference type="PANTHER" id="PTHR11040">
    <property type="entry name" value="ZINC/IRON TRANSPORTER"/>
    <property type="match status" value="1"/>
</dbReference>
<dbReference type="EMBL" id="JANBOH010000321">
    <property type="protein sequence ID" value="KAJ1642909.1"/>
    <property type="molecule type" value="Genomic_DNA"/>
</dbReference>
<name>A0A9W7XHJ0_9FUNG</name>
<keyword evidence="4 6" id="KW-0472">Membrane</keyword>
<feature type="transmembrane region" description="Helical" evidence="6">
    <location>
        <begin position="356"/>
        <end position="379"/>
    </location>
</feature>
<dbReference type="Proteomes" id="UP001145021">
    <property type="component" value="Unassembled WGS sequence"/>
</dbReference>
<feature type="transmembrane region" description="Helical" evidence="6">
    <location>
        <begin position="391"/>
        <end position="410"/>
    </location>
</feature>
<reference evidence="8" key="1">
    <citation type="submission" date="2022-07" db="EMBL/GenBank/DDBJ databases">
        <title>Phylogenomic reconstructions and comparative analyses of Kickxellomycotina fungi.</title>
        <authorList>
            <person name="Reynolds N.K."/>
            <person name="Stajich J.E."/>
            <person name="Barry K."/>
            <person name="Grigoriev I.V."/>
            <person name="Crous P."/>
            <person name="Smith M.E."/>
        </authorList>
    </citation>
    <scope>NUCLEOTIDE SEQUENCE</scope>
    <source>
        <strain evidence="8">NBRC 105413</strain>
    </source>
</reference>
<organism evidence="8 9">
    <name type="scientific">Coemansia asiatica</name>
    <dbReference type="NCBI Taxonomy" id="1052880"/>
    <lineage>
        <taxon>Eukaryota</taxon>
        <taxon>Fungi</taxon>
        <taxon>Fungi incertae sedis</taxon>
        <taxon>Zoopagomycota</taxon>
        <taxon>Kickxellomycotina</taxon>
        <taxon>Kickxellomycetes</taxon>
        <taxon>Kickxellales</taxon>
        <taxon>Kickxellaceae</taxon>
        <taxon>Coemansia</taxon>
    </lineage>
</organism>
<feature type="transmembrane region" description="Helical" evidence="6">
    <location>
        <begin position="431"/>
        <end position="451"/>
    </location>
</feature>
<evidence type="ECO:0000256" key="5">
    <source>
        <dbReference type="SAM" id="MobiDB-lite"/>
    </source>
</evidence>
<feature type="chain" id="PRO_5040917689" evidence="7">
    <location>
        <begin position="31"/>
        <end position="454"/>
    </location>
</feature>
<dbReference type="GO" id="GO:0005886">
    <property type="term" value="C:plasma membrane"/>
    <property type="evidence" value="ECO:0007669"/>
    <property type="project" value="TreeGrafter"/>
</dbReference>
<feature type="compositionally biased region" description="Basic and acidic residues" evidence="5">
    <location>
        <begin position="204"/>
        <end position="220"/>
    </location>
</feature>
<evidence type="ECO:0000256" key="6">
    <source>
        <dbReference type="SAM" id="Phobius"/>
    </source>
</evidence>
<dbReference type="GO" id="GO:0005385">
    <property type="term" value="F:zinc ion transmembrane transporter activity"/>
    <property type="evidence" value="ECO:0007669"/>
    <property type="project" value="TreeGrafter"/>
</dbReference>
<dbReference type="InterPro" id="IPR003689">
    <property type="entry name" value="ZIP"/>
</dbReference>